<comment type="caution">
    <text evidence="2">The sequence shown here is derived from an EMBL/GenBank/DDBJ whole genome shotgun (WGS) entry which is preliminary data.</text>
</comment>
<dbReference type="AlphaFoldDB" id="A0A415E6W2"/>
<dbReference type="OrthoDB" id="9796171at2"/>
<keyword evidence="2" id="KW-0808">Transferase</keyword>
<dbReference type="Proteomes" id="UP000284841">
    <property type="component" value="Unassembled WGS sequence"/>
</dbReference>
<dbReference type="SUPFAM" id="SSF55729">
    <property type="entry name" value="Acyl-CoA N-acyltransferases (Nat)"/>
    <property type="match status" value="1"/>
</dbReference>
<dbReference type="CDD" id="cd04301">
    <property type="entry name" value="NAT_SF"/>
    <property type="match status" value="1"/>
</dbReference>
<dbReference type="InterPro" id="IPR016181">
    <property type="entry name" value="Acyl_CoA_acyltransferase"/>
</dbReference>
<dbReference type="GO" id="GO:0016747">
    <property type="term" value="F:acyltransferase activity, transferring groups other than amino-acyl groups"/>
    <property type="evidence" value="ECO:0007669"/>
    <property type="project" value="InterPro"/>
</dbReference>
<dbReference type="PROSITE" id="PS51186">
    <property type="entry name" value="GNAT"/>
    <property type="match status" value="1"/>
</dbReference>
<name>A0A415E6W2_9FIRM</name>
<gene>
    <name evidence="2" type="ORF">DW099_02715</name>
</gene>
<proteinExistence type="predicted"/>
<evidence type="ECO:0000313" key="3">
    <source>
        <dbReference type="Proteomes" id="UP000284841"/>
    </source>
</evidence>
<evidence type="ECO:0000313" key="2">
    <source>
        <dbReference type="EMBL" id="RHJ89501.1"/>
    </source>
</evidence>
<reference evidence="2 3" key="1">
    <citation type="submission" date="2018-08" db="EMBL/GenBank/DDBJ databases">
        <title>A genome reference for cultivated species of the human gut microbiota.</title>
        <authorList>
            <person name="Zou Y."/>
            <person name="Xue W."/>
            <person name="Luo G."/>
        </authorList>
    </citation>
    <scope>NUCLEOTIDE SEQUENCE [LARGE SCALE GENOMIC DNA]</scope>
    <source>
        <strain evidence="2 3">AM07-24</strain>
    </source>
</reference>
<dbReference type="Pfam" id="PF00583">
    <property type="entry name" value="Acetyltransf_1"/>
    <property type="match status" value="1"/>
</dbReference>
<feature type="domain" description="N-acetyltransferase" evidence="1">
    <location>
        <begin position="16"/>
        <end position="157"/>
    </location>
</feature>
<sequence>MYQQYINVEARWMKEVILRKAAVLDMDRIMKLQISIFEGEQRIPAEIIPIAEEMHPQWWCALLQETVVGAVAAWEEKGTIHWGRFVMDPDYRGLHIGTRLAKFSLDDLFSQGIEEIHLEAREATVKIICSMGGKIMGQTTNFYEGTVTPLVLYKQDYAS</sequence>
<accession>A0A415E6W2</accession>
<dbReference type="InterPro" id="IPR000182">
    <property type="entry name" value="GNAT_dom"/>
</dbReference>
<dbReference type="STRING" id="1776384.GCA_900086585_02850"/>
<organism evidence="2 3">
    <name type="scientific">Emergencia timonensis</name>
    <dbReference type="NCBI Taxonomy" id="1776384"/>
    <lineage>
        <taxon>Bacteria</taxon>
        <taxon>Bacillati</taxon>
        <taxon>Bacillota</taxon>
        <taxon>Clostridia</taxon>
        <taxon>Peptostreptococcales</taxon>
        <taxon>Anaerovoracaceae</taxon>
        <taxon>Emergencia</taxon>
    </lineage>
</organism>
<dbReference type="Gene3D" id="3.40.630.30">
    <property type="match status" value="1"/>
</dbReference>
<keyword evidence="3" id="KW-1185">Reference proteome</keyword>
<protein>
    <submittedName>
        <fullName evidence="2">GNAT family N-acetyltransferase</fullName>
    </submittedName>
</protein>
<dbReference type="EMBL" id="QRMS01000001">
    <property type="protein sequence ID" value="RHJ89501.1"/>
    <property type="molecule type" value="Genomic_DNA"/>
</dbReference>
<evidence type="ECO:0000259" key="1">
    <source>
        <dbReference type="PROSITE" id="PS51186"/>
    </source>
</evidence>